<dbReference type="PANTHER" id="PTHR42711">
    <property type="entry name" value="ABC TRANSPORTER ATP-BINDING PROTEIN"/>
    <property type="match status" value="1"/>
</dbReference>
<evidence type="ECO:0000256" key="4">
    <source>
        <dbReference type="ARBA" id="ARBA00022840"/>
    </source>
</evidence>
<sequence>MMVNAVEIHNLTISYSNDKILDNIDLFLEKGKVYGLVGENGSGKSTLINCILGLIPWEKGEITIFNKPVYFNKTRRYIFSICSAVLQDVSLPKRLTVKECLQLFAILGRGNTEKIEEVIHLLQLDEQEGVAYDELSFGQKQRVIIGTALLQKFDILFLDEPTNGLDTETRHTLFSVMSSLRQEGKTIVFISHREEEISAVCDDILFIGDKKVTVRKGSLS</sequence>
<reference evidence="6 7" key="1">
    <citation type="submission" date="2019-05" db="EMBL/GenBank/DDBJ databases">
        <title>The organization of the Streptococcus sanguinis genomes.</title>
        <authorList>
            <person name="Wu C.H."/>
            <person name="Chen Y.Y.M."/>
            <person name="Wang H.Y."/>
        </authorList>
    </citation>
    <scope>NUCLEOTIDE SEQUENCE [LARGE SCALE GENOMIC DNA]</scope>
    <source>
        <strain evidence="6 7">CGMH010</strain>
    </source>
</reference>
<dbReference type="GO" id="GO:0016887">
    <property type="term" value="F:ATP hydrolysis activity"/>
    <property type="evidence" value="ECO:0007669"/>
    <property type="project" value="InterPro"/>
</dbReference>
<accession>A0A7H8V8W4</accession>
<dbReference type="PROSITE" id="PS00211">
    <property type="entry name" value="ABC_TRANSPORTER_1"/>
    <property type="match status" value="1"/>
</dbReference>
<dbReference type="InterPro" id="IPR050763">
    <property type="entry name" value="ABC_transporter_ATP-binding"/>
</dbReference>
<keyword evidence="3" id="KW-0547">Nucleotide-binding</keyword>
<dbReference type="PROSITE" id="PS50893">
    <property type="entry name" value="ABC_TRANSPORTER_2"/>
    <property type="match status" value="1"/>
</dbReference>
<keyword evidence="4 6" id="KW-0067">ATP-binding</keyword>
<evidence type="ECO:0000259" key="5">
    <source>
        <dbReference type="PROSITE" id="PS50893"/>
    </source>
</evidence>
<dbReference type="InterPro" id="IPR003439">
    <property type="entry name" value="ABC_transporter-like_ATP-bd"/>
</dbReference>
<organism evidence="6 7">
    <name type="scientific">Streptococcus sanguinis</name>
    <dbReference type="NCBI Taxonomy" id="1305"/>
    <lineage>
        <taxon>Bacteria</taxon>
        <taxon>Bacillati</taxon>
        <taxon>Bacillota</taxon>
        <taxon>Bacilli</taxon>
        <taxon>Lactobacillales</taxon>
        <taxon>Streptococcaceae</taxon>
        <taxon>Streptococcus</taxon>
    </lineage>
</organism>
<evidence type="ECO:0000313" key="7">
    <source>
        <dbReference type="Proteomes" id="UP000509410"/>
    </source>
</evidence>
<dbReference type="Pfam" id="PF00005">
    <property type="entry name" value="ABC_tran"/>
    <property type="match status" value="1"/>
</dbReference>
<dbReference type="Proteomes" id="UP000509410">
    <property type="component" value="Chromosome"/>
</dbReference>
<gene>
    <name evidence="6" type="ORF">FFV08_10820</name>
</gene>
<dbReference type="InterPro" id="IPR027417">
    <property type="entry name" value="P-loop_NTPase"/>
</dbReference>
<name>A0A7H8V8W4_STRSA</name>
<dbReference type="SUPFAM" id="SSF52540">
    <property type="entry name" value="P-loop containing nucleoside triphosphate hydrolases"/>
    <property type="match status" value="1"/>
</dbReference>
<evidence type="ECO:0000256" key="2">
    <source>
        <dbReference type="ARBA" id="ARBA00022448"/>
    </source>
</evidence>
<dbReference type="CDD" id="cd03230">
    <property type="entry name" value="ABC_DR_subfamily_A"/>
    <property type="match status" value="1"/>
</dbReference>
<evidence type="ECO:0000313" key="6">
    <source>
        <dbReference type="EMBL" id="QLB53037.1"/>
    </source>
</evidence>
<dbReference type="PANTHER" id="PTHR42711:SF5">
    <property type="entry name" value="ABC TRANSPORTER ATP-BINDING PROTEIN NATA"/>
    <property type="match status" value="1"/>
</dbReference>
<dbReference type="AlphaFoldDB" id="A0A7H8V8W4"/>
<protein>
    <submittedName>
        <fullName evidence="6">ABC transporter ATP-binding protein</fullName>
    </submittedName>
</protein>
<dbReference type="SMART" id="SM00382">
    <property type="entry name" value="AAA"/>
    <property type="match status" value="1"/>
</dbReference>
<proteinExistence type="inferred from homology"/>
<keyword evidence="2" id="KW-0813">Transport</keyword>
<evidence type="ECO:0000256" key="3">
    <source>
        <dbReference type="ARBA" id="ARBA00022741"/>
    </source>
</evidence>
<feature type="domain" description="ABC transporter" evidence="5">
    <location>
        <begin position="6"/>
        <end position="219"/>
    </location>
</feature>
<dbReference type="InterPro" id="IPR017871">
    <property type="entry name" value="ABC_transporter-like_CS"/>
</dbReference>
<dbReference type="InterPro" id="IPR003593">
    <property type="entry name" value="AAA+_ATPase"/>
</dbReference>
<dbReference type="Gene3D" id="3.40.50.300">
    <property type="entry name" value="P-loop containing nucleotide triphosphate hydrolases"/>
    <property type="match status" value="1"/>
</dbReference>
<comment type="similarity">
    <text evidence="1">Belongs to the ABC transporter superfamily.</text>
</comment>
<evidence type="ECO:0000256" key="1">
    <source>
        <dbReference type="ARBA" id="ARBA00005417"/>
    </source>
</evidence>
<dbReference type="GO" id="GO:0005524">
    <property type="term" value="F:ATP binding"/>
    <property type="evidence" value="ECO:0007669"/>
    <property type="project" value="UniProtKB-KW"/>
</dbReference>
<dbReference type="EMBL" id="CP040556">
    <property type="protein sequence ID" value="QLB53037.1"/>
    <property type="molecule type" value="Genomic_DNA"/>
</dbReference>